<gene>
    <name evidence="1" type="ORF">MALL_0443</name>
</gene>
<keyword evidence="2" id="KW-1185">Reference proteome</keyword>
<accession>D4XWI7</accession>
<organism evidence="1 2">
    <name type="scientific">Mycoplasmopsis alligatoris A21JP2</name>
    <dbReference type="NCBI Taxonomy" id="747682"/>
    <lineage>
        <taxon>Bacteria</taxon>
        <taxon>Bacillati</taxon>
        <taxon>Mycoplasmatota</taxon>
        <taxon>Mycoplasmoidales</taxon>
        <taxon>Metamycoplasmataceae</taxon>
        <taxon>Mycoplasmopsis</taxon>
    </lineage>
</organism>
<dbReference type="EMBL" id="ADNC01000027">
    <property type="protein sequence ID" value="EFF41344.1"/>
    <property type="molecule type" value="Genomic_DNA"/>
</dbReference>
<reference evidence="1 2" key="1">
    <citation type="submission" date="2010-03" db="EMBL/GenBank/DDBJ databases">
        <authorList>
            <person name="Glass J.I."/>
            <person name="Benders G.A."/>
            <person name="Durkin A.S."/>
            <person name="Farmerie W.G."/>
            <person name="Hlavinka K."/>
            <person name="Hostetler J."/>
            <person name="Jackson J."/>
            <person name="May M.A."/>
            <person name="Miller R.H."/>
            <person name="Paralanov V."/>
            <person name="Radune D."/>
            <person name="Szczypinski B."/>
            <person name="Brown D.R."/>
        </authorList>
    </citation>
    <scope>NUCLEOTIDE SEQUENCE [LARGE SCALE GENOMIC DNA]</scope>
    <source>
        <strain evidence="1 2">A21JP2</strain>
    </source>
</reference>
<evidence type="ECO:0000313" key="2">
    <source>
        <dbReference type="Proteomes" id="UP000004757"/>
    </source>
</evidence>
<dbReference type="Proteomes" id="UP000004757">
    <property type="component" value="Unassembled WGS sequence"/>
</dbReference>
<evidence type="ECO:0000313" key="1">
    <source>
        <dbReference type="EMBL" id="EFF41344.1"/>
    </source>
</evidence>
<dbReference type="RefSeq" id="WP_005683985.1">
    <property type="nucleotide sequence ID" value="NZ_ADNC01000027.1"/>
</dbReference>
<sequence length="87" mass="10461">MSKKFSSKKSFTKKEWGIEVRKTNRLSREDGKNIRFGIVITLKEINEKNRIEEFKKMCVYNGWLINEIDINNRLNLVEKLEEEIKLK</sequence>
<name>D4XWI7_9BACT</name>
<dbReference type="eggNOG" id="COG1404">
    <property type="taxonomic scope" value="Bacteria"/>
</dbReference>
<protein>
    <submittedName>
        <fullName evidence="1">Uncharacterized protein</fullName>
    </submittedName>
</protein>
<dbReference type="AlphaFoldDB" id="D4XWI7"/>
<dbReference type="STRING" id="747682.MALL_0443"/>
<proteinExistence type="predicted"/>
<comment type="caution">
    <text evidence="1">The sequence shown here is derived from an EMBL/GenBank/DDBJ whole genome shotgun (WGS) entry which is preliminary data.</text>
</comment>